<dbReference type="InterPro" id="IPR028098">
    <property type="entry name" value="Glyco_trans_4-like_N"/>
</dbReference>
<sequence>MIRILHSVSNLDRGGIETMLMNYYRHIDRDKVQFDFVCNKLKPGAYDKEATDMGARIFHSPGLHPLHYPQYIRFFKQLVRQHPEYRVLEVHNGALGLYALNSAKRAGIPARIYHAHGQGLNLDYKIALKWVCKKMLRFNMTHHFTCGLKAGEYYFGKAVMERGDYVLVRNAIDVDRFVFNPDVRERLRGENGLEGKHVVGHVGRFMHQKNHVFLIEVFAQIARRDEKAVLVLLGDGELQEKIRNRAGMLGISDKVKMMGNVGNANEWYQAFDLFILPSHWEGLPVVGVEAQAAGLPCLFSSSITPEIGLTENAVFLDLESGADAWAEKATALLSARQERGNMRQAIVEKGYDIRVEAKKLENLYLEIYNSTLK</sequence>
<comment type="caution">
    <text evidence="3">The sequence shown here is derived from an EMBL/GenBank/DDBJ whole genome shotgun (WGS) entry which is preliminary data.</text>
</comment>
<dbReference type="GO" id="GO:0016758">
    <property type="term" value="F:hexosyltransferase activity"/>
    <property type="evidence" value="ECO:0007669"/>
    <property type="project" value="TreeGrafter"/>
</dbReference>
<proteinExistence type="predicted"/>
<name>A0A938WP99_9BACT</name>
<evidence type="ECO:0000313" key="4">
    <source>
        <dbReference type="Proteomes" id="UP000764045"/>
    </source>
</evidence>
<evidence type="ECO:0000259" key="1">
    <source>
        <dbReference type="Pfam" id="PF00534"/>
    </source>
</evidence>
<dbReference type="InterPro" id="IPR001296">
    <property type="entry name" value="Glyco_trans_1"/>
</dbReference>
<dbReference type="Pfam" id="PF00534">
    <property type="entry name" value="Glycos_transf_1"/>
    <property type="match status" value="1"/>
</dbReference>
<dbReference type="Gene3D" id="3.40.50.2000">
    <property type="entry name" value="Glycogen Phosphorylase B"/>
    <property type="match status" value="2"/>
</dbReference>
<evidence type="ECO:0000259" key="2">
    <source>
        <dbReference type="Pfam" id="PF13439"/>
    </source>
</evidence>
<dbReference type="EMBL" id="JACJJL010000035">
    <property type="protein sequence ID" value="MBM6662940.1"/>
    <property type="molecule type" value="Genomic_DNA"/>
</dbReference>
<dbReference type="PANTHER" id="PTHR45947">
    <property type="entry name" value="SULFOQUINOVOSYL TRANSFERASE SQD2"/>
    <property type="match status" value="1"/>
</dbReference>
<dbReference type="RefSeq" id="WP_205111840.1">
    <property type="nucleotide sequence ID" value="NZ_JACJJL010000035.1"/>
</dbReference>
<dbReference type="PANTHER" id="PTHR45947:SF3">
    <property type="entry name" value="SULFOQUINOVOSYL TRANSFERASE SQD2"/>
    <property type="match status" value="1"/>
</dbReference>
<organism evidence="3 4">
    <name type="scientific">Marseilla massiliensis</name>
    <dbReference type="NCBI Taxonomy" id="1841864"/>
    <lineage>
        <taxon>Bacteria</taxon>
        <taxon>Pseudomonadati</taxon>
        <taxon>Bacteroidota</taxon>
        <taxon>Bacteroidia</taxon>
        <taxon>Bacteroidales</taxon>
        <taxon>Prevotellaceae</taxon>
        <taxon>Marseilla</taxon>
    </lineage>
</organism>
<keyword evidence="4" id="KW-1185">Reference proteome</keyword>
<protein>
    <submittedName>
        <fullName evidence="3">Glycosyltransferase family 1 protein</fullName>
    </submittedName>
</protein>
<dbReference type="AlphaFoldDB" id="A0A938WP99"/>
<gene>
    <name evidence="3" type="ORF">H6B30_14525</name>
</gene>
<dbReference type="Proteomes" id="UP000764045">
    <property type="component" value="Unassembled WGS sequence"/>
</dbReference>
<reference evidence="3 4" key="1">
    <citation type="journal article" date="2021" name="Sci. Rep.">
        <title>The distribution of antibiotic resistance genes in chicken gut microbiota commensals.</title>
        <authorList>
            <person name="Juricova H."/>
            <person name="Matiasovicova J."/>
            <person name="Kubasova T."/>
            <person name="Cejkova D."/>
            <person name="Rychlik I."/>
        </authorList>
    </citation>
    <scope>NUCLEOTIDE SEQUENCE [LARGE SCALE GENOMIC DNA]</scope>
    <source>
        <strain evidence="3 4">An819</strain>
    </source>
</reference>
<dbReference type="Pfam" id="PF13439">
    <property type="entry name" value="Glyco_transf_4"/>
    <property type="match status" value="1"/>
</dbReference>
<dbReference type="InterPro" id="IPR050194">
    <property type="entry name" value="Glycosyltransferase_grp1"/>
</dbReference>
<feature type="domain" description="Glycosyltransferase subfamily 4-like N-terminal" evidence="2">
    <location>
        <begin position="14"/>
        <end position="176"/>
    </location>
</feature>
<accession>A0A938WP99</accession>
<evidence type="ECO:0000313" key="3">
    <source>
        <dbReference type="EMBL" id="MBM6662940.1"/>
    </source>
</evidence>
<feature type="domain" description="Glycosyl transferase family 1" evidence="1">
    <location>
        <begin position="184"/>
        <end position="345"/>
    </location>
</feature>
<dbReference type="CDD" id="cd03812">
    <property type="entry name" value="GT4_CapH-like"/>
    <property type="match status" value="1"/>
</dbReference>
<dbReference type="SUPFAM" id="SSF53756">
    <property type="entry name" value="UDP-Glycosyltransferase/glycogen phosphorylase"/>
    <property type="match status" value="1"/>
</dbReference>